<evidence type="ECO:0000256" key="4">
    <source>
        <dbReference type="SAM" id="MobiDB-lite"/>
    </source>
</evidence>
<evidence type="ECO:0000256" key="2">
    <source>
        <dbReference type="ARBA" id="ARBA00022722"/>
    </source>
</evidence>
<dbReference type="SMART" id="SM00990">
    <property type="entry name" value="VRR_NUC"/>
    <property type="match status" value="1"/>
</dbReference>
<protein>
    <submittedName>
        <fullName evidence="6">VRR-NUC domain-containing protein</fullName>
    </submittedName>
</protein>
<dbReference type="Gene3D" id="3.40.1350.10">
    <property type="match status" value="1"/>
</dbReference>
<accession>A0AA41Y624</accession>
<dbReference type="InterPro" id="IPR014883">
    <property type="entry name" value="VRR_NUC"/>
</dbReference>
<dbReference type="InterPro" id="IPR011856">
    <property type="entry name" value="tRNA_endonuc-like_dom_sf"/>
</dbReference>
<dbReference type="GO" id="GO:0004518">
    <property type="term" value="F:nuclease activity"/>
    <property type="evidence" value="ECO:0007669"/>
    <property type="project" value="UniProtKB-KW"/>
</dbReference>
<evidence type="ECO:0000313" key="7">
    <source>
        <dbReference type="Proteomes" id="UP001163821"/>
    </source>
</evidence>
<evidence type="ECO:0000259" key="5">
    <source>
        <dbReference type="SMART" id="SM00990"/>
    </source>
</evidence>
<dbReference type="RefSeq" id="WP_282592678.1">
    <property type="nucleotide sequence ID" value="NZ_JAPAAF010000028.1"/>
</dbReference>
<sequence length="129" mass="14490">MSHDEDDIQADFFEKVKLFFPNLPDKLLFAVPNGGKRDRKTVQTKSGSKSFSPEAARLKRQGVKAGVSDVILLIPKKGFASLLMEFKTQSGRQSDEQKEFQRQAEMCGSKYVIVRSVNDALAAMKDYLN</sequence>
<feature type="domain" description="VRR-NUC" evidence="5">
    <location>
        <begin position="37"/>
        <end position="118"/>
    </location>
</feature>
<evidence type="ECO:0000313" key="6">
    <source>
        <dbReference type="EMBL" id="MCW0484086.1"/>
    </source>
</evidence>
<dbReference type="AlphaFoldDB" id="A0AA41Y624"/>
<dbReference type="EMBL" id="JAPAAF010000028">
    <property type="protein sequence ID" value="MCW0484086.1"/>
    <property type="molecule type" value="Genomic_DNA"/>
</dbReference>
<gene>
    <name evidence="6" type="ORF">N2K84_15190</name>
</gene>
<feature type="region of interest" description="Disordered" evidence="4">
    <location>
        <begin position="34"/>
        <end position="55"/>
    </location>
</feature>
<dbReference type="Pfam" id="PF08774">
    <property type="entry name" value="VRR_NUC"/>
    <property type="match status" value="1"/>
</dbReference>
<dbReference type="Proteomes" id="UP001163821">
    <property type="component" value="Unassembled WGS sequence"/>
</dbReference>
<comment type="caution">
    <text evidence="6">The sequence shown here is derived from an EMBL/GenBank/DDBJ whole genome shotgun (WGS) entry which is preliminary data.</text>
</comment>
<name>A0AA41Y624_9BACT</name>
<proteinExistence type="predicted"/>
<organism evidence="6 7">
    <name type="scientific">Gaoshiqia sediminis</name>
    <dbReference type="NCBI Taxonomy" id="2986998"/>
    <lineage>
        <taxon>Bacteria</taxon>
        <taxon>Pseudomonadati</taxon>
        <taxon>Bacteroidota</taxon>
        <taxon>Bacteroidia</taxon>
        <taxon>Marinilabiliales</taxon>
        <taxon>Prolixibacteraceae</taxon>
        <taxon>Gaoshiqia</taxon>
    </lineage>
</organism>
<dbReference type="GO" id="GO:0003676">
    <property type="term" value="F:nucleic acid binding"/>
    <property type="evidence" value="ECO:0007669"/>
    <property type="project" value="InterPro"/>
</dbReference>
<keyword evidence="2" id="KW-0540">Nuclease</keyword>
<keyword evidence="3" id="KW-0378">Hydrolase</keyword>
<keyword evidence="7" id="KW-1185">Reference proteome</keyword>
<reference evidence="6" key="1">
    <citation type="submission" date="2022-10" db="EMBL/GenBank/DDBJ databases">
        <title>Gaoshiqiia sediminis gen. nov., sp. nov., isolated from coastal sediment.</title>
        <authorList>
            <person name="Yu W.X."/>
            <person name="Mu D.S."/>
            <person name="Du J.Z."/>
            <person name="Liang Y.Q."/>
        </authorList>
    </citation>
    <scope>NUCLEOTIDE SEQUENCE</scope>
    <source>
        <strain evidence="6">A06</strain>
    </source>
</reference>
<evidence type="ECO:0000256" key="1">
    <source>
        <dbReference type="ARBA" id="ARBA00001946"/>
    </source>
</evidence>
<dbReference type="GO" id="GO:0016788">
    <property type="term" value="F:hydrolase activity, acting on ester bonds"/>
    <property type="evidence" value="ECO:0007669"/>
    <property type="project" value="InterPro"/>
</dbReference>
<evidence type="ECO:0000256" key="3">
    <source>
        <dbReference type="ARBA" id="ARBA00022801"/>
    </source>
</evidence>
<comment type="cofactor">
    <cofactor evidence="1">
        <name>Mg(2+)</name>
        <dbReference type="ChEBI" id="CHEBI:18420"/>
    </cofactor>
</comment>